<name>A0A4Y7Q7K7_9AGAM</name>
<dbReference type="SUPFAM" id="SSF48452">
    <property type="entry name" value="TPR-like"/>
    <property type="match status" value="1"/>
</dbReference>
<dbReference type="AlphaFoldDB" id="A0A4Y7Q7K7"/>
<dbReference type="PANTHER" id="PTHR21581">
    <property type="entry name" value="D-ALANYL-D-ALANINE CARBOXYPEPTIDASE"/>
    <property type="match status" value="1"/>
</dbReference>
<dbReference type="PANTHER" id="PTHR21581:SF6">
    <property type="entry name" value="TRAFFICKING PROTEIN PARTICLE COMPLEX SUBUNIT 12"/>
    <property type="match status" value="1"/>
</dbReference>
<dbReference type="EMBL" id="ML170169">
    <property type="protein sequence ID" value="TDL23637.1"/>
    <property type="molecule type" value="Genomic_DNA"/>
</dbReference>
<feature type="region of interest" description="Disordered" evidence="1">
    <location>
        <begin position="1"/>
        <end position="75"/>
    </location>
</feature>
<proteinExistence type="predicted"/>
<evidence type="ECO:0000313" key="3">
    <source>
        <dbReference type="Proteomes" id="UP000294933"/>
    </source>
</evidence>
<dbReference type="Gene3D" id="1.25.40.10">
    <property type="entry name" value="Tetratricopeptide repeat domain"/>
    <property type="match status" value="1"/>
</dbReference>
<dbReference type="OrthoDB" id="428342at2759"/>
<evidence type="ECO:0000256" key="1">
    <source>
        <dbReference type="SAM" id="MobiDB-lite"/>
    </source>
</evidence>
<dbReference type="GO" id="GO:0030008">
    <property type="term" value="C:TRAPP complex"/>
    <property type="evidence" value="ECO:0007669"/>
    <property type="project" value="TreeGrafter"/>
</dbReference>
<dbReference type="InterPro" id="IPR011990">
    <property type="entry name" value="TPR-like_helical_dom_sf"/>
</dbReference>
<dbReference type="GO" id="GO:0005794">
    <property type="term" value="C:Golgi apparatus"/>
    <property type="evidence" value="ECO:0007669"/>
    <property type="project" value="TreeGrafter"/>
</dbReference>
<evidence type="ECO:0000313" key="2">
    <source>
        <dbReference type="EMBL" id="TDL23637.1"/>
    </source>
</evidence>
<gene>
    <name evidence="2" type="ORF">BD410DRAFT_720445</name>
</gene>
<accession>A0A4Y7Q7K7</accession>
<sequence>MPQGSHISSADSNSSIPQDVSLASVASASATQDGSETSDPPPLRVSIDDSRPPSDLNKAVPPPPPPDSDSDDELHDLYMPGLIVPTMFLPIPNTDPLTTLLSKYVSEPHIRPPRDLSGDWHHADLHTLVMTNSWRAIAKMARDRIVSTNPGEVNLILSLWYLRLSSLSRLRLFNQTAAECNNLFAVLSTIDPPQLRAHVFDKVLPFELEVMRARCVYWAGDHMGYLDTLSALLRRCKLNARKAADDSEASMWKERGARMCLIIASQLVEMKDFAAATSLLESLCASSPSAQLHSAIARIYLQGGHIAMASRHISIVEANPDAEPALKYTNASILAAANGDWDKVSKYTRQVLESDSDNVVAINNLAVALLSQGKLREGIEVLETALVASPSAVTVAEPFLFNISTLYELRSALALNKKRSLLIEVAKWSGDGLKTTCLKMSSS</sequence>
<dbReference type="STRING" id="50990.A0A4Y7Q7K7"/>
<dbReference type="VEuPathDB" id="FungiDB:BD410DRAFT_720445"/>
<keyword evidence="3" id="KW-1185">Reference proteome</keyword>
<reference evidence="2 3" key="1">
    <citation type="submission" date="2018-06" db="EMBL/GenBank/DDBJ databases">
        <title>A transcriptomic atlas of mushroom development highlights an independent origin of complex multicellularity.</title>
        <authorList>
            <consortium name="DOE Joint Genome Institute"/>
            <person name="Krizsan K."/>
            <person name="Almasi E."/>
            <person name="Merenyi Z."/>
            <person name="Sahu N."/>
            <person name="Viragh M."/>
            <person name="Koszo T."/>
            <person name="Mondo S."/>
            <person name="Kiss B."/>
            <person name="Balint B."/>
            <person name="Kues U."/>
            <person name="Barry K."/>
            <person name="Hegedus J.C."/>
            <person name="Henrissat B."/>
            <person name="Johnson J."/>
            <person name="Lipzen A."/>
            <person name="Ohm R."/>
            <person name="Nagy I."/>
            <person name="Pangilinan J."/>
            <person name="Yan J."/>
            <person name="Xiong Y."/>
            <person name="Grigoriev I.V."/>
            <person name="Hibbett D.S."/>
            <person name="Nagy L.G."/>
        </authorList>
    </citation>
    <scope>NUCLEOTIDE SEQUENCE [LARGE SCALE GENOMIC DNA]</scope>
    <source>
        <strain evidence="2 3">SZMC22713</strain>
    </source>
</reference>
<organism evidence="2 3">
    <name type="scientific">Rickenella mellea</name>
    <dbReference type="NCBI Taxonomy" id="50990"/>
    <lineage>
        <taxon>Eukaryota</taxon>
        <taxon>Fungi</taxon>
        <taxon>Dikarya</taxon>
        <taxon>Basidiomycota</taxon>
        <taxon>Agaricomycotina</taxon>
        <taxon>Agaricomycetes</taxon>
        <taxon>Hymenochaetales</taxon>
        <taxon>Rickenellaceae</taxon>
        <taxon>Rickenella</taxon>
    </lineage>
</organism>
<feature type="compositionally biased region" description="Low complexity" evidence="1">
    <location>
        <begin position="1"/>
        <end position="30"/>
    </location>
</feature>
<dbReference type="Proteomes" id="UP000294933">
    <property type="component" value="Unassembled WGS sequence"/>
</dbReference>
<protein>
    <submittedName>
        <fullName evidence="2">Uncharacterized protein</fullName>
    </submittedName>
</protein>